<proteinExistence type="predicted"/>
<reference evidence="1" key="2">
    <citation type="journal article" date="2019" name="Mol. Phylogenet. Evol.">
        <title>Reassessment of the classification of bryopsidales (chlorophyta) based on chloroplast phylogenomic analyses.</title>
        <authorList>
            <person name="Cremen M.C."/>
            <person name="Leliaert F."/>
            <person name="West J."/>
            <person name="Lam D.W."/>
            <person name="Shimada S."/>
            <person name="Lopez-Bautista J.M."/>
            <person name="Verbruggen H."/>
        </authorList>
    </citation>
    <scope>NUCLEOTIDE SEQUENCE</scope>
</reference>
<reference evidence="1" key="1">
    <citation type="submission" date="2018-07" db="EMBL/GenBank/DDBJ databases">
        <authorList>
            <person name="Quirk P.G."/>
            <person name="Krulwich T.A."/>
        </authorList>
    </citation>
    <scope>NUCLEOTIDE SEQUENCE</scope>
</reference>
<gene>
    <name evidence="1" type="primary">orf100</name>
</gene>
<name>A0A386AYN8_9CHLO</name>
<dbReference type="AlphaFoldDB" id="A0A386AYN8"/>
<accession>A0A386AYN8</accession>
<protein>
    <submittedName>
        <fullName evidence="1">Uncharacterized protein</fullName>
    </submittedName>
</protein>
<sequence>MDEHILKNGYATNCTYNRIRETFLKEFYKNYVKFCELNYQYNSITGGSYVPLGRNRFNFYFKLLLKDYLNNNKVRLIMTRNGLVYRGLSLLTKLIETKQT</sequence>
<dbReference type="EMBL" id="MH591098">
    <property type="protein sequence ID" value="AYC64558.1"/>
    <property type="molecule type" value="Genomic_DNA"/>
</dbReference>
<keyword evidence="1" id="KW-0934">Plastid</keyword>
<evidence type="ECO:0000313" key="1">
    <source>
        <dbReference type="EMBL" id="AYC64558.1"/>
    </source>
</evidence>
<organism evidence="1">
    <name type="scientific">Pseudoderbesia arbuscula</name>
    <dbReference type="NCBI Taxonomy" id="2320809"/>
    <lineage>
        <taxon>Eukaryota</taxon>
        <taxon>Viridiplantae</taxon>
        <taxon>Chlorophyta</taxon>
        <taxon>core chlorophytes</taxon>
        <taxon>Ulvophyceae</taxon>
        <taxon>TCBD clade</taxon>
        <taxon>Bryopsidales</taxon>
        <taxon>Bryopsidineae</taxon>
        <taxon>Bryopsidaceae</taxon>
        <taxon>Pseudoderbesia</taxon>
    </lineage>
</organism>
<keyword evidence="1" id="KW-0150">Chloroplast</keyword>
<geneLocation type="chloroplast" evidence="1"/>